<dbReference type="InterPro" id="IPR050121">
    <property type="entry name" value="Cytochrome_P450_monoxygenase"/>
</dbReference>
<dbReference type="OrthoDB" id="2789670at2759"/>
<name>A0A9W8CRK8_9FUNG</name>
<dbReference type="InterPro" id="IPR036396">
    <property type="entry name" value="Cyt_P450_sf"/>
</dbReference>
<protein>
    <recommendedName>
        <fullName evidence="3">Cytochrome P450</fullName>
    </recommendedName>
</protein>
<dbReference type="GO" id="GO:0005506">
    <property type="term" value="F:iron ion binding"/>
    <property type="evidence" value="ECO:0007669"/>
    <property type="project" value="InterPro"/>
</dbReference>
<sequence length="293" mass="32841">MFLAVSIVAITAAVLLFTIIIRRLSKSEVPGSPLGKLSKWHYECIVASGQMAQHALSSSKRYPGAIQQIQPTSYSLTHPRDIRQMLGSPRATKSPYYEILKFTSTNSLLSTTDAQRAGQMRRVFNPYFSGAYLARMEPLILTQGVEKLMRKWDKAIENEAGEVNFCDSFNLTTFSIISHLVFGQEIDEGDDEMQTVLWMADATSYISLRAVLQLLPRGLFALVQKLPGEKKHYVRMRRYVERAVEHRRTQGEKKADLLQALVDCMQPPLSLSSDDVLAEGFLLLIGVSGPIGR</sequence>
<keyword evidence="2" id="KW-1185">Reference proteome</keyword>
<gene>
    <name evidence="1" type="ORF">LPJ53_004212</name>
</gene>
<dbReference type="AlphaFoldDB" id="A0A9W8CRK8"/>
<proteinExistence type="predicted"/>
<dbReference type="PANTHER" id="PTHR24305:SF108">
    <property type="entry name" value="P450, PUTATIVE (EUROFUNG)-RELATED"/>
    <property type="match status" value="1"/>
</dbReference>
<organism evidence="1 2">
    <name type="scientific">Coemansia erecta</name>
    <dbReference type="NCBI Taxonomy" id="147472"/>
    <lineage>
        <taxon>Eukaryota</taxon>
        <taxon>Fungi</taxon>
        <taxon>Fungi incertae sedis</taxon>
        <taxon>Zoopagomycota</taxon>
        <taxon>Kickxellomycotina</taxon>
        <taxon>Kickxellomycetes</taxon>
        <taxon>Kickxellales</taxon>
        <taxon>Kickxellaceae</taxon>
        <taxon>Coemansia</taxon>
    </lineage>
</organism>
<dbReference type="Proteomes" id="UP001149813">
    <property type="component" value="Unassembled WGS sequence"/>
</dbReference>
<dbReference type="GO" id="GO:0004497">
    <property type="term" value="F:monooxygenase activity"/>
    <property type="evidence" value="ECO:0007669"/>
    <property type="project" value="InterPro"/>
</dbReference>
<evidence type="ECO:0008006" key="3">
    <source>
        <dbReference type="Google" id="ProtNLM"/>
    </source>
</evidence>
<dbReference type="SUPFAM" id="SSF48264">
    <property type="entry name" value="Cytochrome P450"/>
    <property type="match status" value="1"/>
</dbReference>
<accession>A0A9W8CRK8</accession>
<dbReference type="Gene3D" id="1.10.630.10">
    <property type="entry name" value="Cytochrome P450"/>
    <property type="match status" value="1"/>
</dbReference>
<evidence type="ECO:0000313" key="1">
    <source>
        <dbReference type="EMBL" id="KAJ1721228.1"/>
    </source>
</evidence>
<dbReference type="EMBL" id="JANBOJ010000187">
    <property type="protein sequence ID" value="KAJ1721228.1"/>
    <property type="molecule type" value="Genomic_DNA"/>
</dbReference>
<comment type="caution">
    <text evidence="1">The sequence shown here is derived from an EMBL/GenBank/DDBJ whole genome shotgun (WGS) entry which is preliminary data.</text>
</comment>
<dbReference type="Pfam" id="PF00067">
    <property type="entry name" value="p450"/>
    <property type="match status" value="1"/>
</dbReference>
<dbReference type="InterPro" id="IPR001128">
    <property type="entry name" value="Cyt_P450"/>
</dbReference>
<evidence type="ECO:0000313" key="2">
    <source>
        <dbReference type="Proteomes" id="UP001149813"/>
    </source>
</evidence>
<dbReference type="PANTHER" id="PTHR24305">
    <property type="entry name" value="CYTOCHROME P450"/>
    <property type="match status" value="1"/>
</dbReference>
<dbReference type="GO" id="GO:0020037">
    <property type="term" value="F:heme binding"/>
    <property type="evidence" value="ECO:0007669"/>
    <property type="project" value="InterPro"/>
</dbReference>
<reference evidence="1" key="1">
    <citation type="submission" date="2022-07" db="EMBL/GenBank/DDBJ databases">
        <title>Phylogenomic reconstructions and comparative analyses of Kickxellomycotina fungi.</title>
        <authorList>
            <person name="Reynolds N.K."/>
            <person name="Stajich J.E."/>
            <person name="Barry K."/>
            <person name="Grigoriev I.V."/>
            <person name="Crous P."/>
            <person name="Smith M.E."/>
        </authorList>
    </citation>
    <scope>NUCLEOTIDE SEQUENCE</scope>
    <source>
        <strain evidence="1">NBRC 32514</strain>
    </source>
</reference>
<dbReference type="GO" id="GO:0016705">
    <property type="term" value="F:oxidoreductase activity, acting on paired donors, with incorporation or reduction of molecular oxygen"/>
    <property type="evidence" value="ECO:0007669"/>
    <property type="project" value="InterPro"/>
</dbReference>